<reference evidence="6 7" key="1">
    <citation type="submission" date="2024-02" db="EMBL/GenBank/DDBJ databases">
        <title>Chromosome-scale genome assembly of the rough periwinkle Littorina saxatilis.</title>
        <authorList>
            <person name="De Jode A."/>
            <person name="Faria R."/>
            <person name="Formenti G."/>
            <person name="Sims Y."/>
            <person name="Smith T.P."/>
            <person name="Tracey A."/>
            <person name="Wood J.M.D."/>
            <person name="Zagrodzka Z.B."/>
            <person name="Johannesson K."/>
            <person name="Butlin R.K."/>
            <person name="Leder E.H."/>
        </authorList>
    </citation>
    <scope>NUCLEOTIDE SEQUENCE [LARGE SCALE GENOMIC DNA]</scope>
    <source>
        <strain evidence="6">Snail1</strain>
        <tissue evidence="6">Muscle</tissue>
    </source>
</reference>
<evidence type="ECO:0000256" key="2">
    <source>
        <dbReference type="ARBA" id="ARBA00022525"/>
    </source>
</evidence>
<gene>
    <name evidence="6" type="ORF">V1264_006773</name>
</gene>
<dbReference type="PANTHER" id="PTHR22923:SF116">
    <property type="entry name" value="C1Q DOMAIN-CONTAINING PROTEIN"/>
    <property type="match status" value="1"/>
</dbReference>
<accession>A0AAN9AYD6</accession>
<dbReference type="GO" id="GO:0005576">
    <property type="term" value="C:extracellular region"/>
    <property type="evidence" value="ECO:0007669"/>
    <property type="project" value="UniProtKB-SubCell"/>
</dbReference>
<comment type="subcellular location">
    <subcellularLocation>
        <location evidence="1">Secreted</location>
    </subcellularLocation>
</comment>
<dbReference type="InterPro" id="IPR050822">
    <property type="entry name" value="Cerebellin_Synaptic_Org"/>
</dbReference>
<keyword evidence="3 4" id="KW-0732">Signal</keyword>
<name>A0AAN9AYD6_9CAEN</name>
<dbReference type="EMBL" id="JBAMIC010000018">
    <property type="protein sequence ID" value="KAK7095352.1"/>
    <property type="molecule type" value="Genomic_DNA"/>
</dbReference>
<evidence type="ECO:0000256" key="3">
    <source>
        <dbReference type="ARBA" id="ARBA00022729"/>
    </source>
</evidence>
<dbReference type="InterPro" id="IPR001073">
    <property type="entry name" value="C1q_dom"/>
</dbReference>
<dbReference type="SUPFAM" id="SSF49842">
    <property type="entry name" value="TNF-like"/>
    <property type="match status" value="1"/>
</dbReference>
<comment type="caution">
    <text evidence="6">The sequence shown here is derived from an EMBL/GenBank/DDBJ whole genome shotgun (WGS) entry which is preliminary data.</text>
</comment>
<dbReference type="AlphaFoldDB" id="A0AAN9AYD6"/>
<evidence type="ECO:0000313" key="7">
    <source>
        <dbReference type="Proteomes" id="UP001374579"/>
    </source>
</evidence>
<feature type="chain" id="PRO_5042914707" description="C1q domain-containing protein" evidence="4">
    <location>
        <begin position="22"/>
        <end position="194"/>
    </location>
</feature>
<keyword evidence="7" id="KW-1185">Reference proteome</keyword>
<evidence type="ECO:0000256" key="1">
    <source>
        <dbReference type="ARBA" id="ARBA00004613"/>
    </source>
</evidence>
<dbReference type="InterPro" id="IPR008983">
    <property type="entry name" value="Tumour_necrosis_fac-like_dom"/>
</dbReference>
<dbReference type="PROSITE" id="PS50871">
    <property type="entry name" value="C1Q"/>
    <property type="match status" value="1"/>
</dbReference>
<sequence length="194" mass="21266">MAIANISLCLFLLMLSLCASAEFSKKNERRDDDPGKWETVVQALANKVAVLEAKLQAVENLVQGQAVSFFAQFTEYHHTFASDDTLLRFDNVISNAGNAYHVDTGHFVAPLAGTYAFYLNLLSDHDHTVWQNVCVMKNADCVALTQLADSASLSVVLELRSEDSVWAMKRDGPGTSIYGINHTTFSGMLVTASQ</sequence>
<dbReference type="Gene3D" id="2.60.120.40">
    <property type="match status" value="1"/>
</dbReference>
<keyword evidence="2" id="KW-0964">Secreted</keyword>
<evidence type="ECO:0000259" key="5">
    <source>
        <dbReference type="PROSITE" id="PS50871"/>
    </source>
</evidence>
<dbReference type="Proteomes" id="UP001374579">
    <property type="component" value="Unassembled WGS sequence"/>
</dbReference>
<dbReference type="Pfam" id="PF00386">
    <property type="entry name" value="C1q"/>
    <property type="match status" value="1"/>
</dbReference>
<dbReference type="SMART" id="SM00110">
    <property type="entry name" value="C1Q"/>
    <property type="match status" value="1"/>
</dbReference>
<evidence type="ECO:0000256" key="4">
    <source>
        <dbReference type="SAM" id="SignalP"/>
    </source>
</evidence>
<dbReference type="PRINTS" id="PR00007">
    <property type="entry name" value="COMPLEMNTC1Q"/>
</dbReference>
<feature type="domain" description="C1q" evidence="5">
    <location>
        <begin position="62"/>
        <end position="194"/>
    </location>
</feature>
<protein>
    <recommendedName>
        <fullName evidence="5">C1q domain-containing protein</fullName>
    </recommendedName>
</protein>
<evidence type="ECO:0000313" key="6">
    <source>
        <dbReference type="EMBL" id="KAK7095352.1"/>
    </source>
</evidence>
<proteinExistence type="predicted"/>
<dbReference type="PANTHER" id="PTHR22923">
    <property type="entry name" value="CEREBELLIN-RELATED"/>
    <property type="match status" value="1"/>
</dbReference>
<organism evidence="6 7">
    <name type="scientific">Littorina saxatilis</name>
    <dbReference type="NCBI Taxonomy" id="31220"/>
    <lineage>
        <taxon>Eukaryota</taxon>
        <taxon>Metazoa</taxon>
        <taxon>Spiralia</taxon>
        <taxon>Lophotrochozoa</taxon>
        <taxon>Mollusca</taxon>
        <taxon>Gastropoda</taxon>
        <taxon>Caenogastropoda</taxon>
        <taxon>Littorinimorpha</taxon>
        <taxon>Littorinoidea</taxon>
        <taxon>Littorinidae</taxon>
        <taxon>Littorina</taxon>
    </lineage>
</organism>
<feature type="signal peptide" evidence="4">
    <location>
        <begin position="1"/>
        <end position="21"/>
    </location>
</feature>